<sequence length="153" mass="17527">MARLDAELTLVGDGDYHDYLRSVARECGMADRVVFHRALPNDQLCEMLPDFDIFATHTEYYEIGKSVLEPLLTGLPTVLNQRIGKPVPELQGDWVLLVENSVEGYYRALQRLLTDRAEREALGRRAYAHAQEHFAPAQTEAKVLQIYRQLLRN</sequence>
<evidence type="ECO:0000313" key="4">
    <source>
        <dbReference type="EMBL" id="OGG48160.1"/>
    </source>
</evidence>
<dbReference type="PANTHER" id="PTHR12526:SF510">
    <property type="entry name" value="D-INOSITOL 3-PHOSPHATE GLYCOSYLTRANSFERASE"/>
    <property type="match status" value="1"/>
</dbReference>
<dbReference type="Pfam" id="PF00534">
    <property type="entry name" value="Glycos_transf_1"/>
    <property type="match status" value="1"/>
</dbReference>
<accession>A0A1F6CGT9</accession>
<feature type="domain" description="Glycosyl transferase family 1" evidence="3">
    <location>
        <begin position="5"/>
        <end position="128"/>
    </location>
</feature>
<comment type="caution">
    <text evidence="4">The sequence shown here is derived from an EMBL/GenBank/DDBJ whole genome shotgun (WGS) entry which is preliminary data.</text>
</comment>
<dbReference type="AlphaFoldDB" id="A0A1F6CGT9"/>
<dbReference type="Gene3D" id="3.40.50.2000">
    <property type="entry name" value="Glycogen Phosphorylase B"/>
    <property type="match status" value="1"/>
</dbReference>
<evidence type="ECO:0000256" key="1">
    <source>
        <dbReference type="ARBA" id="ARBA00022676"/>
    </source>
</evidence>
<keyword evidence="1" id="KW-0328">Glycosyltransferase</keyword>
<dbReference type="GO" id="GO:0016757">
    <property type="term" value="F:glycosyltransferase activity"/>
    <property type="evidence" value="ECO:0007669"/>
    <property type="project" value="UniProtKB-KW"/>
</dbReference>
<dbReference type="EMBL" id="MFKF01000254">
    <property type="protein sequence ID" value="OGG48160.1"/>
    <property type="molecule type" value="Genomic_DNA"/>
</dbReference>
<name>A0A1F6CGT9_HANXR</name>
<evidence type="ECO:0000256" key="2">
    <source>
        <dbReference type="ARBA" id="ARBA00022679"/>
    </source>
</evidence>
<dbReference type="Proteomes" id="UP000178606">
    <property type="component" value="Unassembled WGS sequence"/>
</dbReference>
<reference evidence="4 5" key="1">
    <citation type="journal article" date="2016" name="Nat. Commun.">
        <title>Thousands of microbial genomes shed light on interconnected biogeochemical processes in an aquifer system.</title>
        <authorList>
            <person name="Anantharaman K."/>
            <person name="Brown C.T."/>
            <person name="Hug L.A."/>
            <person name="Sharon I."/>
            <person name="Castelle C.J."/>
            <person name="Probst A.J."/>
            <person name="Thomas B.C."/>
            <person name="Singh A."/>
            <person name="Wilkins M.J."/>
            <person name="Karaoz U."/>
            <person name="Brodie E.L."/>
            <person name="Williams K.H."/>
            <person name="Hubbard S.S."/>
            <person name="Banfield J.F."/>
        </authorList>
    </citation>
    <scope>NUCLEOTIDE SEQUENCE [LARGE SCALE GENOMIC DNA]</scope>
    <source>
        <strain evidence="5">RIFCSPLOWO2_12_FULL_64_10</strain>
    </source>
</reference>
<dbReference type="PANTHER" id="PTHR12526">
    <property type="entry name" value="GLYCOSYLTRANSFERASE"/>
    <property type="match status" value="1"/>
</dbReference>
<gene>
    <name evidence="4" type="ORF">A3F84_23070</name>
</gene>
<evidence type="ECO:0000259" key="3">
    <source>
        <dbReference type="Pfam" id="PF00534"/>
    </source>
</evidence>
<dbReference type="InterPro" id="IPR001296">
    <property type="entry name" value="Glyco_trans_1"/>
</dbReference>
<evidence type="ECO:0000313" key="5">
    <source>
        <dbReference type="Proteomes" id="UP000178606"/>
    </source>
</evidence>
<dbReference type="SUPFAM" id="SSF53756">
    <property type="entry name" value="UDP-Glycosyltransferase/glycogen phosphorylase"/>
    <property type="match status" value="1"/>
</dbReference>
<organism evidence="4 5">
    <name type="scientific">Handelsmanbacteria sp. (strain RIFCSPLOWO2_12_FULL_64_10)</name>
    <dbReference type="NCBI Taxonomy" id="1817868"/>
    <lineage>
        <taxon>Bacteria</taxon>
        <taxon>Candidatus Handelsmaniibacteriota</taxon>
    </lineage>
</organism>
<protein>
    <recommendedName>
        <fullName evidence="3">Glycosyl transferase family 1 domain-containing protein</fullName>
    </recommendedName>
</protein>
<proteinExistence type="predicted"/>
<keyword evidence="2" id="KW-0808">Transferase</keyword>